<keyword evidence="3" id="KW-1185">Reference proteome</keyword>
<comment type="caution">
    <text evidence="2">The sequence shown here is derived from an EMBL/GenBank/DDBJ whole genome shotgun (WGS) entry which is preliminary data.</text>
</comment>
<dbReference type="PANTHER" id="PTHR13621:SF2">
    <property type="entry name" value="PROLINE-RICH PROTEIN PRCC"/>
    <property type="match status" value="1"/>
</dbReference>
<proteinExistence type="predicted"/>
<evidence type="ECO:0008006" key="4">
    <source>
        <dbReference type="Google" id="ProtNLM"/>
    </source>
</evidence>
<evidence type="ECO:0000313" key="2">
    <source>
        <dbReference type="EMBL" id="KAI6645696.1"/>
    </source>
</evidence>
<name>A0AAV7JAK8_9METZ</name>
<dbReference type="GO" id="GO:0005634">
    <property type="term" value="C:nucleus"/>
    <property type="evidence" value="ECO:0007669"/>
    <property type="project" value="TreeGrafter"/>
</dbReference>
<accession>A0AAV7JAK8</accession>
<evidence type="ECO:0000313" key="3">
    <source>
        <dbReference type="Proteomes" id="UP001165289"/>
    </source>
</evidence>
<reference evidence="2 3" key="1">
    <citation type="journal article" date="2023" name="BMC Biol.">
        <title>The compact genome of the sponge Oopsacas minuta (Hexactinellida) is lacking key metazoan core genes.</title>
        <authorList>
            <person name="Santini S."/>
            <person name="Schenkelaars Q."/>
            <person name="Jourda C."/>
            <person name="Duchesne M."/>
            <person name="Belahbib H."/>
            <person name="Rocher C."/>
            <person name="Selva M."/>
            <person name="Riesgo A."/>
            <person name="Vervoort M."/>
            <person name="Leys S.P."/>
            <person name="Kodjabachian L."/>
            <person name="Le Bivic A."/>
            <person name="Borchiellini C."/>
            <person name="Claverie J.M."/>
            <person name="Renard E."/>
        </authorList>
    </citation>
    <scope>NUCLEOTIDE SEQUENCE [LARGE SCALE GENOMIC DNA]</scope>
    <source>
        <strain evidence="2">SPO-2</strain>
    </source>
</reference>
<dbReference type="PANTHER" id="PTHR13621">
    <property type="entry name" value="PROLINE-RICH PROTEIN PRCC"/>
    <property type="match status" value="1"/>
</dbReference>
<dbReference type="Pfam" id="PF10253">
    <property type="entry name" value="PRCC"/>
    <property type="match status" value="1"/>
</dbReference>
<protein>
    <recommendedName>
        <fullName evidence="4">Proline-rich protein PRCC</fullName>
    </recommendedName>
</protein>
<sequence>MALVGYDSSDNSDNSENENIEIKPIKATNKFLSLPTCDFDEEDDAHFNKILNKTEKQPNLKETNKKSGLMNLLPKPKSLIISNSKLKLIPQSVKNTKKELISSQNEEIPFFSFVEKKKKEIPSNSIPENEKLKLQNSARFGYGKYAIQPIETQAFPKPVEVPERTMDNNEIDLVMTGGKRKRPIQMENIVDISQADLMGDIELIQSKRLTDEADYMSQIPKTEFSGQQRRKHQMTYLAYQAKERELELKNQWAANRASQRETRKKYGF</sequence>
<dbReference type="AlphaFoldDB" id="A0AAV7JAK8"/>
<dbReference type="InterPro" id="IPR018800">
    <property type="entry name" value="PRCC"/>
</dbReference>
<evidence type="ECO:0000256" key="1">
    <source>
        <dbReference type="SAM" id="MobiDB-lite"/>
    </source>
</evidence>
<organism evidence="2 3">
    <name type="scientific">Oopsacas minuta</name>
    <dbReference type="NCBI Taxonomy" id="111878"/>
    <lineage>
        <taxon>Eukaryota</taxon>
        <taxon>Metazoa</taxon>
        <taxon>Porifera</taxon>
        <taxon>Hexactinellida</taxon>
        <taxon>Hexasterophora</taxon>
        <taxon>Lyssacinosida</taxon>
        <taxon>Leucopsacidae</taxon>
        <taxon>Oopsacas</taxon>
    </lineage>
</organism>
<dbReference type="Proteomes" id="UP001165289">
    <property type="component" value="Unassembled WGS sequence"/>
</dbReference>
<dbReference type="EMBL" id="JAKMXF010000365">
    <property type="protein sequence ID" value="KAI6645696.1"/>
    <property type="molecule type" value="Genomic_DNA"/>
</dbReference>
<feature type="region of interest" description="Disordered" evidence="1">
    <location>
        <begin position="1"/>
        <end position="21"/>
    </location>
</feature>
<gene>
    <name evidence="2" type="ORF">LOD99_12959</name>
</gene>